<dbReference type="Proteomes" id="UP000616151">
    <property type="component" value="Unassembled WGS sequence"/>
</dbReference>
<accession>A0ACC5REG0</accession>
<gene>
    <name evidence="1" type="ORF">JHL16_31980</name>
</gene>
<name>A0ACC5REG0_9HYPH</name>
<dbReference type="EMBL" id="JAENHL010000008">
    <property type="protein sequence ID" value="MBK1871029.1"/>
    <property type="molecule type" value="Genomic_DNA"/>
</dbReference>
<protein>
    <submittedName>
        <fullName evidence="1">DUF1778 domain-containing protein</fullName>
    </submittedName>
</protein>
<proteinExistence type="predicted"/>
<organism evidence="1 2">
    <name type="scientific">Taklimakanibacter albus</name>
    <dbReference type="NCBI Taxonomy" id="2800327"/>
    <lineage>
        <taxon>Bacteria</taxon>
        <taxon>Pseudomonadati</taxon>
        <taxon>Pseudomonadota</taxon>
        <taxon>Alphaproteobacteria</taxon>
        <taxon>Hyphomicrobiales</taxon>
        <taxon>Aestuariivirgaceae</taxon>
        <taxon>Taklimakanibacter</taxon>
    </lineage>
</organism>
<reference evidence="1" key="1">
    <citation type="submission" date="2021-01" db="EMBL/GenBank/DDBJ databases">
        <authorList>
            <person name="Sun Q."/>
        </authorList>
    </citation>
    <scope>NUCLEOTIDE SEQUENCE</scope>
    <source>
        <strain evidence="1">YIM B02566</strain>
    </source>
</reference>
<evidence type="ECO:0000313" key="1">
    <source>
        <dbReference type="EMBL" id="MBK1871029.1"/>
    </source>
</evidence>
<comment type="caution">
    <text evidence="1">The sequence shown here is derived from an EMBL/GenBank/DDBJ whole genome shotgun (WGS) entry which is preliminary data.</text>
</comment>
<keyword evidence="2" id="KW-1185">Reference proteome</keyword>
<sequence length="92" mass="10495">MPRIAIDNERMNLRVRPDAKARLLRAASLRHMDLTNFVMQSALREADAVIADAEKLVVSEREFRRILDLLDNPPPLTDKMRAAVAALPKFEE</sequence>
<evidence type="ECO:0000313" key="2">
    <source>
        <dbReference type="Proteomes" id="UP000616151"/>
    </source>
</evidence>